<keyword evidence="3" id="KW-0488">Methylation</keyword>
<reference evidence="16" key="1">
    <citation type="submission" date="2023-09" db="UniProtKB">
        <authorList>
            <consortium name="Ensembl"/>
        </authorList>
    </citation>
    <scope>IDENTIFICATION</scope>
</reference>
<evidence type="ECO:0000313" key="16">
    <source>
        <dbReference type="Ensembl" id="ENSSPAP00000015946.1"/>
    </source>
</evidence>
<evidence type="ECO:0000256" key="9">
    <source>
        <dbReference type="ARBA" id="ARBA00023289"/>
    </source>
</evidence>
<dbReference type="GO" id="GO:0005654">
    <property type="term" value="C:nucleoplasm"/>
    <property type="evidence" value="ECO:0007669"/>
    <property type="project" value="UniProtKB-SubCell"/>
</dbReference>
<keyword evidence="4" id="KW-0597">Phosphoprotein</keyword>
<dbReference type="GO" id="GO:0007097">
    <property type="term" value="P:nuclear migration"/>
    <property type="evidence" value="ECO:0007669"/>
    <property type="project" value="TreeGrafter"/>
</dbReference>
<sequence length="560" mass="63820">MATPGQRRSGRGTTSISPARLTRLQEKEELGNLNDRLAQYIDKVRFLEAENAGLRLRITETETLTEQNQTGIKAAYETELADARKTLDQVARERARLQLELSKIRDEHKELKARNAKKESDLEAALVRLRDLEALLNSKDASLNTILGEKRALEVEVKDLKAQVAKVEAADAKRQLQDEMLRRVDAENRLQTLKEELEFQKTVHKEELSQLKSHSKETVEVDSRQLDFDSKLAEALAEMRAQHDDQVRLYKTELERTFNSKLKDARQSADANSHLVGAANEELHQSRVRLEGMSAQLSELQRKLLASEAKVQELEESMSRERDLMWRRLEAKEREMAEVRAQMQQQLDEYQELLDIKLALDMEISAYRKLLEGEEERLHLSPSPTTSKKRRRDNDSETSSTVGGTVTKTRISQHASASGRITVDDVDLEGNYVRLSNKADEDQLLGNWQVKKQVGNAFPIVYKFPHKFALKAGATVTIWAASGGGTHNPPTDLVWKSQDSWGTGNQVQTSLLSADGEEMAMRKVTRTLFQEGEDDDDDDMVNYAFWCPIRIHQELSQWSR</sequence>
<dbReference type="AlphaFoldDB" id="A0A3B5A6I3"/>
<keyword evidence="9" id="KW-0636">Prenylation</keyword>
<keyword evidence="7" id="KW-0539">Nucleus</keyword>
<dbReference type="GO" id="GO:0005882">
    <property type="term" value="C:intermediate filament"/>
    <property type="evidence" value="ECO:0007669"/>
    <property type="project" value="UniProtKB-KW"/>
</dbReference>
<organism evidence="16">
    <name type="scientific">Stegastes partitus</name>
    <name type="common">bicolor damselfish</name>
    <dbReference type="NCBI Taxonomy" id="144197"/>
    <lineage>
        <taxon>Eukaryota</taxon>
        <taxon>Metazoa</taxon>
        <taxon>Chordata</taxon>
        <taxon>Craniata</taxon>
        <taxon>Vertebrata</taxon>
        <taxon>Euteleostomi</taxon>
        <taxon>Actinopterygii</taxon>
        <taxon>Neopterygii</taxon>
        <taxon>Teleostei</taxon>
        <taxon>Neoteleostei</taxon>
        <taxon>Acanthomorphata</taxon>
        <taxon>Ovalentaria</taxon>
        <taxon>Pomacentridae</taxon>
        <taxon>Stegastes</taxon>
    </lineage>
</organism>
<evidence type="ECO:0000256" key="8">
    <source>
        <dbReference type="ARBA" id="ARBA00023288"/>
    </source>
</evidence>
<dbReference type="GeneTree" id="ENSGT00940000157244"/>
<evidence type="ECO:0000256" key="2">
    <source>
        <dbReference type="ARBA" id="ARBA00004642"/>
    </source>
</evidence>
<proteinExistence type="inferred from homology"/>
<feature type="region of interest" description="Disordered" evidence="13">
    <location>
        <begin position="1"/>
        <end position="22"/>
    </location>
</feature>
<evidence type="ECO:0000256" key="6">
    <source>
        <dbReference type="ARBA" id="ARBA00023054"/>
    </source>
</evidence>
<dbReference type="GO" id="GO:0005200">
    <property type="term" value="F:structural constituent of cytoskeleton"/>
    <property type="evidence" value="ECO:0007669"/>
    <property type="project" value="TreeGrafter"/>
</dbReference>
<evidence type="ECO:0000256" key="4">
    <source>
        <dbReference type="ARBA" id="ARBA00022553"/>
    </source>
</evidence>
<dbReference type="SMART" id="SM01391">
    <property type="entry name" value="Filament"/>
    <property type="match status" value="1"/>
</dbReference>
<feature type="region of interest" description="Disordered" evidence="13">
    <location>
        <begin position="376"/>
        <end position="414"/>
    </location>
</feature>
<evidence type="ECO:0000259" key="14">
    <source>
        <dbReference type="PROSITE" id="PS51841"/>
    </source>
</evidence>
<dbReference type="InterPro" id="IPR018039">
    <property type="entry name" value="IF_conserved"/>
</dbReference>
<dbReference type="PANTHER" id="PTHR45721:SF5">
    <property type="entry name" value="PRELAMIN-A_C"/>
    <property type="match status" value="1"/>
</dbReference>
<dbReference type="Gene3D" id="1.20.5.1160">
    <property type="entry name" value="Vasodilator-stimulated phosphoprotein"/>
    <property type="match status" value="1"/>
</dbReference>
<dbReference type="InterPro" id="IPR036415">
    <property type="entry name" value="Lamin_tail_dom_sf"/>
</dbReference>
<feature type="compositionally biased region" description="Low complexity" evidence="13">
    <location>
        <begin position="398"/>
        <end position="407"/>
    </location>
</feature>
<accession>A0A3B5A6I3</accession>
<comment type="subcellular location">
    <subcellularLocation>
        <location evidence="10">Nucleus lamina</location>
    </subcellularLocation>
    <subcellularLocation>
        <location evidence="1">Nucleus matrix</location>
    </subcellularLocation>
    <subcellularLocation>
        <location evidence="2">Nucleus</location>
        <location evidence="2">Nucleoplasm</location>
    </subcellularLocation>
</comment>
<protein>
    <submittedName>
        <fullName evidence="16">Lamin A/C</fullName>
    </submittedName>
</protein>
<keyword evidence="6 12" id="KW-0175">Coiled coil</keyword>
<keyword evidence="5 11" id="KW-0403">Intermediate filament</keyword>
<dbReference type="GO" id="GO:0090435">
    <property type="term" value="P:protein localization to nuclear envelope"/>
    <property type="evidence" value="ECO:0007669"/>
    <property type="project" value="TreeGrafter"/>
</dbReference>
<name>A0A3B5A6I3_9TELE</name>
<evidence type="ECO:0000256" key="10">
    <source>
        <dbReference type="ARBA" id="ARBA00024186"/>
    </source>
</evidence>
<evidence type="ECO:0000256" key="5">
    <source>
        <dbReference type="ARBA" id="ARBA00022754"/>
    </source>
</evidence>
<evidence type="ECO:0000256" key="3">
    <source>
        <dbReference type="ARBA" id="ARBA00022481"/>
    </source>
</evidence>
<dbReference type="GO" id="GO:0051664">
    <property type="term" value="P:nuclear pore localization"/>
    <property type="evidence" value="ECO:0007669"/>
    <property type="project" value="TreeGrafter"/>
</dbReference>
<feature type="coiled-coil region" evidence="12">
    <location>
        <begin position="283"/>
        <end position="360"/>
    </location>
</feature>
<dbReference type="PROSITE" id="PS00226">
    <property type="entry name" value="IF_ROD_1"/>
    <property type="match status" value="1"/>
</dbReference>
<evidence type="ECO:0000256" key="1">
    <source>
        <dbReference type="ARBA" id="ARBA00004109"/>
    </source>
</evidence>
<feature type="coiled-coil region" evidence="12">
    <location>
        <begin position="23"/>
        <end position="214"/>
    </location>
</feature>
<dbReference type="GO" id="GO:0016363">
    <property type="term" value="C:nuclear matrix"/>
    <property type="evidence" value="ECO:0007669"/>
    <property type="project" value="UniProtKB-SubCell"/>
</dbReference>
<dbReference type="PROSITE" id="PS51842">
    <property type="entry name" value="IF_ROD_2"/>
    <property type="match status" value="1"/>
</dbReference>
<dbReference type="Gene3D" id="1.20.5.500">
    <property type="entry name" value="Single helix bin"/>
    <property type="match status" value="1"/>
</dbReference>
<dbReference type="InterPro" id="IPR001322">
    <property type="entry name" value="Lamin_tail_dom"/>
</dbReference>
<dbReference type="GO" id="GO:0031507">
    <property type="term" value="P:heterochromatin formation"/>
    <property type="evidence" value="ECO:0007669"/>
    <property type="project" value="TreeGrafter"/>
</dbReference>
<dbReference type="Gene3D" id="1.20.5.170">
    <property type="match status" value="1"/>
</dbReference>
<comment type="similarity">
    <text evidence="11">Belongs to the intermediate filament family.</text>
</comment>
<dbReference type="PROSITE" id="PS51841">
    <property type="entry name" value="LTD"/>
    <property type="match status" value="1"/>
</dbReference>
<dbReference type="Pfam" id="PF00038">
    <property type="entry name" value="Filament"/>
    <property type="match status" value="1"/>
</dbReference>
<feature type="domain" description="LTD" evidence="14">
    <location>
        <begin position="409"/>
        <end position="526"/>
    </location>
</feature>
<dbReference type="SUPFAM" id="SSF64593">
    <property type="entry name" value="Intermediate filament protein, coiled coil region"/>
    <property type="match status" value="2"/>
</dbReference>
<dbReference type="Pfam" id="PF00932">
    <property type="entry name" value="LTD"/>
    <property type="match status" value="1"/>
</dbReference>
<dbReference type="PANTHER" id="PTHR45721">
    <property type="entry name" value="LAMIN DM0-RELATED"/>
    <property type="match status" value="1"/>
</dbReference>
<evidence type="ECO:0000256" key="11">
    <source>
        <dbReference type="RuleBase" id="RU000685"/>
    </source>
</evidence>
<keyword evidence="8" id="KW-0449">Lipoprotein</keyword>
<dbReference type="SUPFAM" id="SSF74853">
    <property type="entry name" value="Lamin A/C globular tail domain"/>
    <property type="match status" value="1"/>
</dbReference>
<evidence type="ECO:0000256" key="13">
    <source>
        <dbReference type="SAM" id="MobiDB-lite"/>
    </source>
</evidence>
<evidence type="ECO:0000259" key="15">
    <source>
        <dbReference type="PROSITE" id="PS51842"/>
    </source>
</evidence>
<dbReference type="GO" id="GO:0006998">
    <property type="term" value="P:nuclear envelope organization"/>
    <property type="evidence" value="ECO:0007669"/>
    <property type="project" value="TreeGrafter"/>
</dbReference>
<evidence type="ECO:0000256" key="12">
    <source>
        <dbReference type="SAM" id="Coils"/>
    </source>
</evidence>
<evidence type="ECO:0000256" key="7">
    <source>
        <dbReference type="ARBA" id="ARBA00023242"/>
    </source>
</evidence>
<dbReference type="InterPro" id="IPR039008">
    <property type="entry name" value="IF_rod_dom"/>
</dbReference>
<dbReference type="Gene3D" id="2.60.40.1260">
    <property type="entry name" value="Lamin Tail domain"/>
    <property type="match status" value="1"/>
</dbReference>
<dbReference type="GO" id="GO:0005652">
    <property type="term" value="C:nuclear lamina"/>
    <property type="evidence" value="ECO:0007669"/>
    <property type="project" value="UniProtKB-SubCell"/>
</dbReference>
<dbReference type="Ensembl" id="ENSSPAT00000016203.1">
    <property type="protein sequence ID" value="ENSSPAP00000015946.1"/>
    <property type="gene ID" value="ENSSPAG00000011978.1"/>
</dbReference>
<feature type="domain" description="IF rod" evidence="15">
    <location>
        <begin position="26"/>
        <end position="378"/>
    </location>
</feature>